<feature type="region of interest" description="Disordered" evidence="1">
    <location>
        <begin position="65"/>
        <end position="86"/>
    </location>
</feature>
<reference evidence="2 3" key="1">
    <citation type="submission" date="2020-07" db="EMBL/GenBank/DDBJ databases">
        <title>Diversity of carbapenemase encoding genes among Pseudomonas putida group clinical isolates in a tertiary Brazilian hospital.</title>
        <authorList>
            <person name="Alberto-Lei F."/>
            <person name="Nodari C.S."/>
            <person name="Streling A.P."/>
            <person name="Paulino J.T."/>
            <person name="Bessa-Neto F.O."/>
            <person name="Cayo R."/>
            <person name="Gales A.C."/>
        </authorList>
    </citation>
    <scope>NUCLEOTIDE SEQUENCE [LARGE SCALE GENOMIC DNA]</scope>
    <source>
        <strain evidence="2 3">12815</strain>
    </source>
</reference>
<comment type="caution">
    <text evidence="2">The sequence shown here is derived from an EMBL/GenBank/DDBJ whole genome shotgun (WGS) entry which is preliminary data.</text>
</comment>
<dbReference type="AlphaFoldDB" id="A0A7W2KH94"/>
<protein>
    <submittedName>
        <fullName evidence="2">Uncharacterized protein</fullName>
    </submittedName>
</protein>
<dbReference type="Proteomes" id="UP000545074">
    <property type="component" value="Unassembled WGS sequence"/>
</dbReference>
<proteinExistence type="predicted"/>
<feature type="compositionally biased region" description="Basic and acidic residues" evidence="1">
    <location>
        <begin position="65"/>
        <end position="77"/>
    </location>
</feature>
<organism evidence="2 3">
    <name type="scientific">Pseudomonas juntendi</name>
    <dbReference type="NCBI Taxonomy" id="2666183"/>
    <lineage>
        <taxon>Bacteria</taxon>
        <taxon>Pseudomonadati</taxon>
        <taxon>Pseudomonadota</taxon>
        <taxon>Gammaproteobacteria</taxon>
        <taxon>Pseudomonadales</taxon>
        <taxon>Pseudomonadaceae</taxon>
        <taxon>Pseudomonas</taxon>
    </lineage>
</organism>
<dbReference type="RefSeq" id="WP_182389714.1">
    <property type="nucleotide sequence ID" value="NZ_JACGCX010000009.1"/>
</dbReference>
<name>A0A7W2KH94_9PSED</name>
<accession>A0A7W2KH94</accession>
<dbReference type="EMBL" id="JACGCX010000009">
    <property type="protein sequence ID" value="MBA6098494.1"/>
    <property type="molecule type" value="Genomic_DNA"/>
</dbReference>
<evidence type="ECO:0000313" key="2">
    <source>
        <dbReference type="EMBL" id="MBA6098494.1"/>
    </source>
</evidence>
<evidence type="ECO:0000313" key="3">
    <source>
        <dbReference type="Proteomes" id="UP000545074"/>
    </source>
</evidence>
<gene>
    <name evidence="2" type="ORF">H4C80_15335</name>
</gene>
<sequence length="86" mass="10189">MNNVEEFFALSKRIAKDYEAITPLLRDPEVVRAAQFLGELDKLAQRYDFSVTDILKLIDPGRALESERKKRDKDRQPQRRNRRDAR</sequence>
<evidence type="ECO:0000256" key="1">
    <source>
        <dbReference type="SAM" id="MobiDB-lite"/>
    </source>
</evidence>